<protein>
    <recommendedName>
        <fullName evidence="5">WD40 repeat protein</fullName>
    </recommendedName>
</protein>
<feature type="region of interest" description="Disordered" evidence="1">
    <location>
        <begin position="60"/>
        <end position="110"/>
    </location>
</feature>
<accession>A0A4Q7ZTQ7</accession>
<keyword evidence="4" id="KW-1185">Reference proteome</keyword>
<dbReference type="OrthoDB" id="4855658at2"/>
<evidence type="ECO:0000256" key="2">
    <source>
        <dbReference type="SAM" id="Phobius"/>
    </source>
</evidence>
<evidence type="ECO:0000313" key="3">
    <source>
        <dbReference type="EMBL" id="RZU53983.1"/>
    </source>
</evidence>
<sequence>MGENRLAELLQETAAPIAAPSLAEAAWAQARRVRRRRYATVCASAAVAVLAVTAATVLPLGGRDLPNPPTTATTPAQRPVAHPMPGTLPRRAIAPLPANSTGMAPPDARKLSEHPLDRAVAVVQPYGPEGSSAVQPVYALGTDGTWVRVDVVDLVLASDAHGNHGIPLTGSALSPDRRRIALPQPGSLVVVDLTTAKAHRIAVPGFNEQVLWWGNRTVLVGQGGPGAVAVDWAAGTATATTTGLSVGDSAWPASEGAPVTELTEEAREGQRARLSVRQWPPGRAEPVSDVPVDDTGLGPQHGVLGWNGPAIGDGAERVVRAGWGISGTYHGVEMLAVVNTRTGVVERMLDLGRDRYKGCCRALDWIDRDTVLAQTDKEGVIAWDLRTGAVTQVVAGPLPAALAVRLHDGS</sequence>
<dbReference type="AlphaFoldDB" id="A0A4Q7ZTQ7"/>
<reference evidence="3 4" key="1">
    <citation type="submission" date="2019-02" db="EMBL/GenBank/DDBJ databases">
        <title>Sequencing the genomes of 1000 actinobacteria strains.</title>
        <authorList>
            <person name="Klenk H.-P."/>
        </authorList>
    </citation>
    <scope>NUCLEOTIDE SEQUENCE [LARGE SCALE GENOMIC DNA]</scope>
    <source>
        <strain evidence="3 4">DSM 45162</strain>
    </source>
</reference>
<comment type="caution">
    <text evidence="3">The sequence shown here is derived from an EMBL/GenBank/DDBJ whole genome shotgun (WGS) entry which is preliminary data.</text>
</comment>
<proteinExistence type="predicted"/>
<keyword evidence="2" id="KW-1133">Transmembrane helix</keyword>
<dbReference type="EMBL" id="SHKY01000001">
    <property type="protein sequence ID" value="RZU53983.1"/>
    <property type="molecule type" value="Genomic_DNA"/>
</dbReference>
<evidence type="ECO:0000313" key="4">
    <source>
        <dbReference type="Proteomes" id="UP000292564"/>
    </source>
</evidence>
<keyword evidence="2" id="KW-0472">Membrane</keyword>
<gene>
    <name evidence="3" type="ORF">EV385_5919</name>
</gene>
<organism evidence="3 4">
    <name type="scientific">Krasilnikovia cinnamomea</name>
    <dbReference type="NCBI Taxonomy" id="349313"/>
    <lineage>
        <taxon>Bacteria</taxon>
        <taxon>Bacillati</taxon>
        <taxon>Actinomycetota</taxon>
        <taxon>Actinomycetes</taxon>
        <taxon>Micromonosporales</taxon>
        <taxon>Micromonosporaceae</taxon>
        <taxon>Krasilnikovia</taxon>
    </lineage>
</organism>
<dbReference type="Proteomes" id="UP000292564">
    <property type="component" value="Unassembled WGS sequence"/>
</dbReference>
<name>A0A4Q7ZTQ7_9ACTN</name>
<evidence type="ECO:0000256" key="1">
    <source>
        <dbReference type="SAM" id="MobiDB-lite"/>
    </source>
</evidence>
<keyword evidence="2" id="KW-0812">Transmembrane</keyword>
<dbReference type="RefSeq" id="WP_130512411.1">
    <property type="nucleotide sequence ID" value="NZ_SHKY01000001.1"/>
</dbReference>
<feature type="transmembrane region" description="Helical" evidence="2">
    <location>
        <begin position="38"/>
        <end position="61"/>
    </location>
</feature>
<evidence type="ECO:0008006" key="5">
    <source>
        <dbReference type="Google" id="ProtNLM"/>
    </source>
</evidence>
<dbReference type="SUPFAM" id="SSF82171">
    <property type="entry name" value="DPP6 N-terminal domain-like"/>
    <property type="match status" value="1"/>
</dbReference>